<reference evidence="2 3" key="1">
    <citation type="submission" date="2016-08" db="EMBL/GenBank/DDBJ databases">
        <title>A Parts List for Fungal Cellulosomes Revealed by Comparative Genomics.</title>
        <authorList>
            <consortium name="DOE Joint Genome Institute"/>
            <person name="Haitjema C.H."/>
            <person name="Gilmore S.P."/>
            <person name="Henske J.K."/>
            <person name="Solomon K.V."/>
            <person name="De Groot R."/>
            <person name="Kuo A."/>
            <person name="Mondo S.J."/>
            <person name="Salamov A.A."/>
            <person name="Labutti K."/>
            <person name="Zhao Z."/>
            <person name="Chiniquy J."/>
            <person name="Barry K."/>
            <person name="Brewer H.M."/>
            <person name="Purvine S.O."/>
            <person name="Wright A.T."/>
            <person name="Boxma B."/>
            <person name="Van Alen T."/>
            <person name="Hackstein J.H."/>
            <person name="Baker S.E."/>
            <person name="Grigoriev I.V."/>
            <person name="O'Malley M.A."/>
        </authorList>
    </citation>
    <scope>NUCLEOTIDE SEQUENCE [LARGE SCALE GENOMIC DNA]</scope>
    <source>
        <strain evidence="2 3">S4</strain>
    </source>
</reference>
<protein>
    <submittedName>
        <fullName evidence="2">Uncharacterized protein</fullName>
    </submittedName>
</protein>
<keyword evidence="3" id="KW-1185">Reference proteome</keyword>
<evidence type="ECO:0000313" key="3">
    <source>
        <dbReference type="Proteomes" id="UP000193944"/>
    </source>
</evidence>
<proteinExistence type="predicted"/>
<feature type="compositionally biased region" description="Low complexity" evidence="1">
    <location>
        <begin position="39"/>
        <end position="48"/>
    </location>
</feature>
<sequence>MNELIETIQIINQKSVQVFSTFNNDSDYSSNSKRDSNNDSDCSNVNNDSDNRHSYYIDYNMYYFTYDR</sequence>
<comment type="caution">
    <text evidence="2">The sequence shown here is derived from an EMBL/GenBank/DDBJ whole genome shotgun (WGS) entry which is preliminary data.</text>
</comment>
<dbReference type="Proteomes" id="UP000193944">
    <property type="component" value="Unassembled WGS sequence"/>
</dbReference>
<dbReference type="AlphaFoldDB" id="A0A1Y1XHE6"/>
<organism evidence="2 3">
    <name type="scientific">Anaeromyces robustus</name>
    <dbReference type="NCBI Taxonomy" id="1754192"/>
    <lineage>
        <taxon>Eukaryota</taxon>
        <taxon>Fungi</taxon>
        <taxon>Fungi incertae sedis</taxon>
        <taxon>Chytridiomycota</taxon>
        <taxon>Chytridiomycota incertae sedis</taxon>
        <taxon>Neocallimastigomycetes</taxon>
        <taxon>Neocallimastigales</taxon>
        <taxon>Neocallimastigaceae</taxon>
        <taxon>Anaeromyces</taxon>
    </lineage>
</organism>
<reference evidence="2 3" key="2">
    <citation type="submission" date="2016-08" db="EMBL/GenBank/DDBJ databases">
        <title>Pervasive Adenine N6-methylation of Active Genes in Fungi.</title>
        <authorList>
            <consortium name="DOE Joint Genome Institute"/>
            <person name="Mondo S.J."/>
            <person name="Dannebaum R.O."/>
            <person name="Kuo R.C."/>
            <person name="Labutti K."/>
            <person name="Haridas S."/>
            <person name="Kuo A."/>
            <person name="Salamov A."/>
            <person name="Ahrendt S.R."/>
            <person name="Lipzen A."/>
            <person name="Sullivan W."/>
            <person name="Andreopoulos W.B."/>
            <person name="Clum A."/>
            <person name="Lindquist E."/>
            <person name="Daum C."/>
            <person name="Ramamoorthy G.K."/>
            <person name="Gryganskyi A."/>
            <person name="Culley D."/>
            <person name="Magnuson J.K."/>
            <person name="James T.Y."/>
            <person name="O'Malley M.A."/>
            <person name="Stajich J.E."/>
            <person name="Spatafora J.W."/>
            <person name="Visel A."/>
            <person name="Grigoriev I.V."/>
        </authorList>
    </citation>
    <scope>NUCLEOTIDE SEQUENCE [LARGE SCALE GENOMIC DNA]</scope>
    <source>
        <strain evidence="2 3">S4</strain>
    </source>
</reference>
<dbReference type="EMBL" id="MCFG01000045">
    <property type="protein sequence ID" value="ORX84816.1"/>
    <property type="molecule type" value="Genomic_DNA"/>
</dbReference>
<evidence type="ECO:0000313" key="2">
    <source>
        <dbReference type="EMBL" id="ORX84816.1"/>
    </source>
</evidence>
<name>A0A1Y1XHE6_9FUNG</name>
<feature type="region of interest" description="Disordered" evidence="1">
    <location>
        <begin position="26"/>
        <end position="52"/>
    </location>
</feature>
<accession>A0A1Y1XHE6</accession>
<gene>
    <name evidence="2" type="ORF">BCR32DRAFT_276787</name>
</gene>
<evidence type="ECO:0000256" key="1">
    <source>
        <dbReference type="SAM" id="MobiDB-lite"/>
    </source>
</evidence>